<evidence type="ECO:0000313" key="4">
    <source>
        <dbReference type="EMBL" id="HAT3898858.1"/>
    </source>
</evidence>
<reference evidence="4" key="4">
    <citation type="submission" date="2020-09" db="EMBL/GenBank/DDBJ databases">
        <authorList>
            <consortium name="NCBI Pathogen Detection Project"/>
        </authorList>
    </citation>
    <scope>NUCLEOTIDE SEQUENCE</scope>
    <source>
        <strain evidence="4">O50</strain>
    </source>
</reference>
<reference evidence="5 7" key="2">
    <citation type="journal article" date="2017" name="PLoS ONE">
        <title>Genomic and phenotypic characterisation of fluoroquinolone resistance mechanisms in Enterobacteriaceae in Durban, South Africa.</title>
        <authorList>
            <person name="Osei Sekyere J."/>
            <person name="Amoako D.G."/>
        </authorList>
    </citation>
    <scope>NUCLEOTIDE SEQUENCE [LARGE SCALE GENOMIC DNA]</scope>
    <source>
        <strain evidence="5 7">ST62:944112508</strain>
    </source>
</reference>
<dbReference type="InterPro" id="IPR023854">
    <property type="entry name" value="PGA_deacetylase_PgaB"/>
</dbReference>
<dbReference type="Gene3D" id="3.20.20.80">
    <property type="entry name" value="Glycosidases"/>
    <property type="match status" value="1"/>
</dbReference>
<dbReference type="EC" id="3.5.1.-" evidence="4"/>
<dbReference type="Pfam" id="PF01522">
    <property type="entry name" value="Polysacc_deac_1"/>
    <property type="match status" value="1"/>
</dbReference>
<sequence>MLKRCLWLSALIAGWLMITACSSAHNTTPRYVPPGERTPLTADHQWPKNSFLVLGYHDVEDGAADQRYLSVRTSALSDQMAWLRDNGYQPISVQQILDAHDGKIVLPEKAVLLTFDDGYSSFYTRVWPLLKAYNWPALWAPVGSWVDAPANKKVDFGGLMTARDKFATWKMVEEMGKSPLVEVGAHTWNSHFGAEANPQGSKEPAVANRLYDKKTGTYETDEQYKRRINTDISLITNKIKSVTGKSPRAWVWPYGAANGTTLNLAKEHGYKMAFTLNEGLANAAFLDDIPRVLISDNPSLKRFASQVAQVREPQTMRVMHVDLDYVYDKDPAQQKRNIDKLIQRVYDMRISHVFLQAYADPKGDGNIREVYFPNRWLPMRADLFNYISWQLQTRAGVTVYAWMPVLAFDLDASIPRVTAWDPKTGRTAINHENYVRLSPWSSEARQRITEIYEDLAKHASFKGILFHDDAFLTDFEDASPEALAAYRAAGLPGSIEQIRNNPQAFERWTRLKSKMLIDFTKQLTQSVRNIRGPQVQTARNIYAMPVLEPESEAWFAQNLNDFLNTYDWTAPMAMPFMEQIPANDANAWLDRLVNAVAQNPGALDKTVFELQARDWRKSGDQAEISGKQIAEWMRQLKLSGAGNYGYYPDDFISDKPEMSEIRSTFSSYWYPQK</sequence>
<evidence type="ECO:0000259" key="3">
    <source>
        <dbReference type="PROSITE" id="PS51677"/>
    </source>
</evidence>
<evidence type="ECO:0000256" key="1">
    <source>
        <dbReference type="ARBA" id="ARBA00022729"/>
    </source>
</evidence>
<organism evidence="4">
    <name type="scientific">Citrobacter freundii</name>
    <dbReference type="NCBI Taxonomy" id="546"/>
    <lineage>
        <taxon>Bacteria</taxon>
        <taxon>Pseudomonadati</taxon>
        <taxon>Pseudomonadota</taxon>
        <taxon>Gammaproteobacteria</taxon>
        <taxon>Enterobacterales</taxon>
        <taxon>Enterobacteriaceae</taxon>
        <taxon>Citrobacter</taxon>
        <taxon>Citrobacter freundii complex</taxon>
    </lineage>
</organism>
<dbReference type="PANTHER" id="PTHR34216:SF7">
    <property type="entry name" value="POLY-BETA-1,6-N-ACETYL-D-GLUCOSAMINE N-DEACETYLASE"/>
    <property type="match status" value="1"/>
</dbReference>
<dbReference type="NCBIfam" id="NF011177">
    <property type="entry name" value="PRK14582.1"/>
    <property type="match status" value="1"/>
</dbReference>
<dbReference type="InterPro" id="IPR002509">
    <property type="entry name" value="NODB_dom"/>
</dbReference>
<keyword evidence="4" id="KW-0378">Hydrolase</keyword>
<feature type="chain" id="PRO_5044545635" evidence="2">
    <location>
        <begin position="25"/>
        <end position="673"/>
    </location>
</feature>
<dbReference type="AlphaFoldDB" id="A0A0P8KEL7"/>
<dbReference type="EMBL" id="DACSXJ010000020">
    <property type="protein sequence ID" value="HAT3898858.1"/>
    <property type="molecule type" value="Genomic_DNA"/>
</dbReference>
<dbReference type="SUPFAM" id="SSF88713">
    <property type="entry name" value="Glycoside hydrolase/deacetylase"/>
    <property type="match status" value="1"/>
</dbReference>
<evidence type="ECO:0000256" key="2">
    <source>
        <dbReference type="SAM" id="SignalP"/>
    </source>
</evidence>
<protein>
    <submittedName>
        <fullName evidence="5">Outer membrane N-deacetylase</fullName>
    </submittedName>
    <submittedName>
        <fullName evidence="4">Poly-beta-1,6-N-acetyl-D-glucosamine N-deacetylase PgaB</fullName>
        <ecNumber evidence="4">3.5.1.-</ecNumber>
    </submittedName>
</protein>
<dbReference type="InterPro" id="IPR011330">
    <property type="entry name" value="Glyco_hydro/deAcase_b/a-brl"/>
</dbReference>
<dbReference type="GO" id="GO:0043708">
    <property type="term" value="P:cell adhesion involved in biofilm formation"/>
    <property type="evidence" value="ECO:0007669"/>
    <property type="project" value="InterPro"/>
</dbReference>
<dbReference type="Proteomes" id="UP000050520">
    <property type="component" value="Unassembled WGS sequence"/>
</dbReference>
<dbReference type="RefSeq" id="WP_054528755.1">
    <property type="nucleotide sequence ID" value="NZ_AP026940.1"/>
</dbReference>
<proteinExistence type="predicted"/>
<dbReference type="EMBL" id="CP114564">
    <property type="protein sequence ID" value="WAZ58154.1"/>
    <property type="molecule type" value="Genomic_DNA"/>
</dbReference>
<dbReference type="PANTHER" id="PTHR34216">
    <property type="match status" value="1"/>
</dbReference>
<keyword evidence="8" id="KW-1185">Reference proteome</keyword>
<evidence type="ECO:0000313" key="8">
    <source>
        <dbReference type="Proteomes" id="UP001164536"/>
    </source>
</evidence>
<evidence type="ECO:0000313" key="7">
    <source>
        <dbReference type="Proteomes" id="UP000050520"/>
    </source>
</evidence>
<keyword evidence="1 2" id="KW-0732">Signal</keyword>
<evidence type="ECO:0000313" key="6">
    <source>
        <dbReference type="EMBL" id="WAZ58154.1"/>
    </source>
</evidence>
<dbReference type="NCBIfam" id="TIGR03938">
    <property type="entry name" value="deacetyl_PgaB"/>
    <property type="match status" value="1"/>
</dbReference>
<dbReference type="Proteomes" id="UP000855471">
    <property type="component" value="Unassembled WGS sequence"/>
</dbReference>
<dbReference type="PROSITE" id="PS51677">
    <property type="entry name" value="NODB"/>
    <property type="match status" value="1"/>
</dbReference>
<dbReference type="Gene3D" id="3.20.20.370">
    <property type="entry name" value="Glycoside hydrolase/deacetylase"/>
    <property type="match status" value="1"/>
</dbReference>
<dbReference type="Proteomes" id="UP001164536">
    <property type="component" value="Chromosome"/>
</dbReference>
<reference evidence="7" key="1">
    <citation type="submission" date="2015-09" db="EMBL/GenBank/DDBJ databases">
        <title>Prevalence of NDMs in South Africa.</title>
        <authorList>
            <person name="Osei Sekyere J."/>
            <person name="Govinden U."/>
            <person name="Essack S."/>
            <person name="Haldorsen B."/>
            <person name="Samuelsen O."/>
            <person name="Aasnaes B."/>
            <person name="Sundsfjord A."/>
        </authorList>
    </citation>
    <scope>NUCLEOTIDE SEQUENCE [LARGE SCALE GENOMIC DNA]</scope>
    <source>
        <strain evidence="7">ST62:944112508</strain>
    </source>
</reference>
<name>A0A0P8KEL7_CITFR</name>
<accession>A0A0P8KEL7</accession>
<dbReference type="GO" id="GO:0016810">
    <property type="term" value="F:hydrolase activity, acting on carbon-nitrogen (but not peptide) bonds"/>
    <property type="evidence" value="ECO:0007669"/>
    <property type="project" value="InterPro"/>
</dbReference>
<dbReference type="Pfam" id="PF14883">
    <property type="entry name" value="GHL13"/>
    <property type="match status" value="1"/>
</dbReference>
<dbReference type="InterPro" id="IPR032772">
    <property type="entry name" value="PGA_deacetylase_PgaB_C"/>
</dbReference>
<dbReference type="PROSITE" id="PS51257">
    <property type="entry name" value="PROKAR_LIPOPROTEIN"/>
    <property type="match status" value="1"/>
</dbReference>
<gene>
    <name evidence="4" type="primary">pgaB</name>
    <name evidence="5" type="ORF">AN672_15415</name>
    <name evidence="4" type="ORF">I9Y29_003313</name>
    <name evidence="6" type="ORF">O4000_04360</name>
</gene>
<reference evidence="4" key="3">
    <citation type="journal article" date="2018" name="Genome Biol.">
        <title>SKESA: strategic k-mer extension for scrupulous assemblies.</title>
        <authorList>
            <person name="Souvorov A."/>
            <person name="Agarwala R."/>
            <person name="Lipman D.J."/>
        </authorList>
    </citation>
    <scope>NUCLEOTIDE SEQUENCE</scope>
    <source>
        <strain evidence="4">O50</strain>
    </source>
</reference>
<evidence type="ECO:0000313" key="5">
    <source>
        <dbReference type="EMBL" id="KPR54570.1"/>
    </source>
</evidence>
<dbReference type="EMBL" id="LJEB01000067">
    <property type="protein sequence ID" value="KPR54570.1"/>
    <property type="molecule type" value="Genomic_DNA"/>
</dbReference>
<feature type="signal peptide" evidence="2">
    <location>
        <begin position="1"/>
        <end position="24"/>
    </location>
</feature>
<reference evidence="6" key="5">
    <citation type="submission" date="2022-12" db="EMBL/GenBank/DDBJ databases">
        <title>2953647.</title>
        <authorList>
            <person name="Hergert J."/>
            <person name="Casey R."/>
            <person name="Wagner J."/>
            <person name="Young E.L."/>
            <person name="Oakeson K.F."/>
        </authorList>
    </citation>
    <scope>NUCLEOTIDE SEQUENCE</scope>
    <source>
        <strain evidence="6">2953647</strain>
    </source>
</reference>
<feature type="domain" description="NodB homology" evidence="3">
    <location>
        <begin position="109"/>
        <end position="351"/>
    </location>
</feature>
<dbReference type="GO" id="GO:0005975">
    <property type="term" value="P:carbohydrate metabolic process"/>
    <property type="evidence" value="ECO:0007669"/>
    <property type="project" value="InterPro"/>
</dbReference>
<dbReference type="InterPro" id="IPR051398">
    <property type="entry name" value="Polysacch_Deacetylase"/>
</dbReference>